<dbReference type="OrthoDB" id="9942608at2759"/>
<feature type="region of interest" description="Disordered" evidence="1">
    <location>
        <begin position="14"/>
        <end position="74"/>
    </location>
</feature>
<sequence>MFFTSRLTGLYVERTAAQSSEPAKPSKTGTEASEEVLAKLQATKSDDLTTATDGQGAPLSSPPPPAPVTTTLGAADEPVDPRIAALQAIFPDFDPIVLGSVLDACEGDQERAIEMLLGMSDPSYVPAEAIQSQHQARTTSKAPTNSLLTPCID</sequence>
<dbReference type="Gene3D" id="1.10.8.10">
    <property type="entry name" value="DNA helicase RuvA subunit, C-terminal domain"/>
    <property type="match status" value="1"/>
</dbReference>
<dbReference type="STRING" id="1330018.A0A167LAW9"/>
<feature type="compositionally biased region" description="Polar residues" evidence="1">
    <location>
        <begin position="16"/>
        <end position="31"/>
    </location>
</feature>
<dbReference type="GO" id="GO:0005737">
    <property type="term" value="C:cytoplasm"/>
    <property type="evidence" value="ECO:0007669"/>
    <property type="project" value="TreeGrafter"/>
</dbReference>
<reference evidence="3 4" key="1">
    <citation type="journal article" date="2016" name="Mol. Biol. Evol.">
        <title>Comparative Genomics of Early-Diverging Mushroom-Forming Fungi Provides Insights into the Origins of Lignocellulose Decay Capabilities.</title>
        <authorList>
            <person name="Nagy L.G."/>
            <person name="Riley R."/>
            <person name="Tritt A."/>
            <person name="Adam C."/>
            <person name="Daum C."/>
            <person name="Floudas D."/>
            <person name="Sun H."/>
            <person name="Yadav J.S."/>
            <person name="Pangilinan J."/>
            <person name="Larsson K.H."/>
            <person name="Matsuura K."/>
            <person name="Barry K."/>
            <person name="Labutti K."/>
            <person name="Kuo R."/>
            <person name="Ohm R.A."/>
            <person name="Bhattacharya S.S."/>
            <person name="Shirouzu T."/>
            <person name="Yoshinaga Y."/>
            <person name="Martin F.M."/>
            <person name="Grigoriev I.V."/>
            <person name="Hibbett D.S."/>
        </authorList>
    </citation>
    <scope>NUCLEOTIDE SEQUENCE [LARGE SCALE GENOMIC DNA]</scope>
    <source>
        <strain evidence="3 4">TUFC12733</strain>
    </source>
</reference>
<proteinExistence type="predicted"/>
<dbReference type="PROSITE" id="PS51140">
    <property type="entry name" value="CUE"/>
    <property type="match status" value="1"/>
</dbReference>
<evidence type="ECO:0000259" key="2">
    <source>
        <dbReference type="PROSITE" id="PS51140"/>
    </source>
</evidence>
<protein>
    <recommendedName>
        <fullName evidence="2">CUE domain-containing protein</fullName>
    </recommendedName>
</protein>
<evidence type="ECO:0000256" key="1">
    <source>
        <dbReference type="SAM" id="MobiDB-lite"/>
    </source>
</evidence>
<evidence type="ECO:0000313" key="4">
    <source>
        <dbReference type="Proteomes" id="UP000076738"/>
    </source>
</evidence>
<feature type="domain" description="CUE" evidence="2">
    <location>
        <begin position="78"/>
        <end position="121"/>
    </location>
</feature>
<feature type="region of interest" description="Disordered" evidence="1">
    <location>
        <begin position="134"/>
        <end position="153"/>
    </location>
</feature>
<dbReference type="EMBL" id="KV417288">
    <property type="protein sequence ID" value="KZO95504.1"/>
    <property type="molecule type" value="Genomic_DNA"/>
</dbReference>
<gene>
    <name evidence="3" type="ORF">CALVIDRAFT_537883</name>
</gene>
<dbReference type="InterPro" id="IPR009060">
    <property type="entry name" value="UBA-like_sf"/>
</dbReference>
<accession>A0A167LAW9</accession>
<dbReference type="AlphaFoldDB" id="A0A167LAW9"/>
<dbReference type="GO" id="GO:0043130">
    <property type="term" value="F:ubiquitin binding"/>
    <property type="evidence" value="ECO:0007669"/>
    <property type="project" value="InterPro"/>
</dbReference>
<organism evidence="3 4">
    <name type="scientific">Calocera viscosa (strain TUFC12733)</name>
    <dbReference type="NCBI Taxonomy" id="1330018"/>
    <lineage>
        <taxon>Eukaryota</taxon>
        <taxon>Fungi</taxon>
        <taxon>Dikarya</taxon>
        <taxon>Basidiomycota</taxon>
        <taxon>Agaricomycotina</taxon>
        <taxon>Dacrymycetes</taxon>
        <taxon>Dacrymycetales</taxon>
        <taxon>Dacrymycetaceae</taxon>
        <taxon>Calocera</taxon>
    </lineage>
</organism>
<dbReference type="CDD" id="cd14279">
    <property type="entry name" value="CUE"/>
    <property type="match status" value="1"/>
</dbReference>
<dbReference type="SUPFAM" id="SSF46934">
    <property type="entry name" value="UBA-like"/>
    <property type="match status" value="1"/>
</dbReference>
<dbReference type="GO" id="GO:0031624">
    <property type="term" value="F:ubiquitin conjugating enzyme binding"/>
    <property type="evidence" value="ECO:0007669"/>
    <property type="project" value="TreeGrafter"/>
</dbReference>
<dbReference type="Proteomes" id="UP000076738">
    <property type="component" value="Unassembled WGS sequence"/>
</dbReference>
<dbReference type="PANTHER" id="PTHR16461:SF5">
    <property type="entry name" value="TOLL-INTERACTING PROTEIN"/>
    <property type="match status" value="1"/>
</dbReference>
<dbReference type="InterPro" id="IPR003892">
    <property type="entry name" value="CUE"/>
</dbReference>
<dbReference type="PANTHER" id="PTHR16461">
    <property type="entry name" value="TOLL-INTERACTING PROTEIN"/>
    <property type="match status" value="1"/>
</dbReference>
<dbReference type="GO" id="GO:0006511">
    <property type="term" value="P:ubiquitin-dependent protein catabolic process"/>
    <property type="evidence" value="ECO:0007669"/>
    <property type="project" value="TreeGrafter"/>
</dbReference>
<keyword evidence="4" id="KW-1185">Reference proteome</keyword>
<name>A0A167LAW9_CALVF</name>
<evidence type="ECO:0000313" key="3">
    <source>
        <dbReference type="EMBL" id="KZO95504.1"/>
    </source>
</evidence>
<dbReference type="Pfam" id="PF02845">
    <property type="entry name" value="CUE"/>
    <property type="match status" value="1"/>
</dbReference>